<organism evidence="1 2">
    <name type="scientific">Arachis hypogaea</name>
    <name type="common">Peanut</name>
    <dbReference type="NCBI Taxonomy" id="3818"/>
    <lineage>
        <taxon>Eukaryota</taxon>
        <taxon>Viridiplantae</taxon>
        <taxon>Streptophyta</taxon>
        <taxon>Embryophyta</taxon>
        <taxon>Tracheophyta</taxon>
        <taxon>Spermatophyta</taxon>
        <taxon>Magnoliopsida</taxon>
        <taxon>eudicotyledons</taxon>
        <taxon>Gunneridae</taxon>
        <taxon>Pentapetalae</taxon>
        <taxon>rosids</taxon>
        <taxon>fabids</taxon>
        <taxon>Fabales</taxon>
        <taxon>Fabaceae</taxon>
        <taxon>Papilionoideae</taxon>
        <taxon>50 kb inversion clade</taxon>
        <taxon>dalbergioids sensu lato</taxon>
        <taxon>Dalbergieae</taxon>
        <taxon>Pterocarpus clade</taxon>
        <taxon>Arachis</taxon>
    </lineage>
</organism>
<dbReference type="AlphaFoldDB" id="A0A445BIG7"/>
<proteinExistence type="predicted"/>
<comment type="caution">
    <text evidence="1">The sequence shown here is derived from an EMBL/GenBank/DDBJ whole genome shotgun (WGS) entry which is preliminary data.</text>
</comment>
<reference evidence="1 2" key="1">
    <citation type="submission" date="2019-01" db="EMBL/GenBank/DDBJ databases">
        <title>Sequencing of cultivated peanut Arachis hypogaea provides insights into genome evolution and oil improvement.</title>
        <authorList>
            <person name="Chen X."/>
        </authorList>
    </citation>
    <scope>NUCLEOTIDE SEQUENCE [LARGE SCALE GENOMIC DNA]</scope>
    <source>
        <strain evidence="2">cv. Fuhuasheng</strain>
        <tissue evidence="1">Leaves</tissue>
    </source>
</reference>
<accession>A0A445BIG7</accession>
<sequence>MQKVTDAFLMKLLWKLITDMNSLVAKVFSHRYIRDKNIIGTLCSKQADSPLWKELVKLWPLLIENCSCNIGDGMRTLLWLNRWVQDEECLITKNLLHIEDIDIKAKVANLTDDSGGWNFHELRRVLPQAILEKIQTIIPPKQRMDDTIKWNDKPLFYGL</sequence>
<dbReference type="Proteomes" id="UP000289738">
    <property type="component" value="Chromosome A09"/>
</dbReference>
<gene>
    <name evidence="1" type="ORF">Ahy_A09g043515</name>
</gene>
<evidence type="ECO:0000313" key="2">
    <source>
        <dbReference type="Proteomes" id="UP000289738"/>
    </source>
</evidence>
<protein>
    <recommendedName>
        <fullName evidence="3">Reverse transcriptase zinc-binding domain-containing protein</fullName>
    </recommendedName>
</protein>
<evidence type="ECO:0000313" key="1">
    <source>
        <dbReference type="EMBL" id="RYR38467.1"/>
    </source>
</evidence>
<keyword evidence="2" id="KW-1185">Reference proteome</keyword>
<dbReference type="STRING" id="3818.A0A445BIG7"/>
<name>A0A445BIG7_ARAHY</name>
<dbReference type="EMBL" id="SDMP01000009">
    <property type="protein sequence ID" value="RYR38467.1"/>
    <property type="molecule type" value="Genomic_DNA"/>
</dbReference>
<evidence type="ECO:0008006" key="3">
    <source>
        <dbReference type="Google" id="ProtNLM"/>
    </source>
</evidence>